<dbReference type="SUPFAM" id="SSF141673">
    <property type="entry name" value="MOSC N-terminal domain-like"/>
    <property type="match status" value="1"/>
</dbReference>
<dbReference type="GO" id="GO:0003824">
    <property type="term" value="F:catalytic activity"/>
    <property type="evidence" value="ECO:0007669"/>
    <property type="project" value="InterPro"/>
</dbReference>
<gene>
    <name evidence="2" type="ORF">H1P_2140009</name>
</gene>
<dbReference type="SUPFAM" id="SSF50800">
    <property type="entry name" value="PK beta-barrel domain-like"/>
    <property type="match status" value="1"/>
</dbReference>
<dbReference type="Pfam" id="PF03476">
    <property type="entry name" value="MOSC_N"/>
    <property type="match status" value="1"/>
</dbReference>
<dbReference type="RefSeq" id="WP_144871976.1">
    <property type="nucleotide sequence ID" value="NZ_LR213962.1"/>
</dbReference>
<reference evidence="2 3" key="1">
    <citation type="submission" date="2019-01" db="EMBL/GenBank/DDBJ databases">
        <authorList>
            <person name="Brito A."/>
        </authorList>
    </citation>
    <scope>NUCLEOTIDE SEQUENCE [LARGE SCALE GENOMIC DNA]</scope>
    <source>
        <strain evidence="2">1</strain>
    </source>
</reference>
<protein>
    <submittedName>
        <fullName evidence="2">Molybdenum cofactor biosysynthesis protein</fullName>
    </submittedName>
</protein>
<sequence length="265" mass="30666">MSDLVPYVSRLFIYPIKSLDRVEVETATILKSGALKRDREFAIFDRSGKFVNGKRNHKVHAIRSQFDLKTNIVALRLQETEQISKFHIEQERDALEHWLNKYFGFPVNIKQNLETGFPDDVVSPGATIISTATLEAIASWYPKLEVEEVRLRFRSNIEISGVPAFWEDRLFSTAEETVNFQIGNVHFMGVNPCQRCVVITRDSQTGEAYPHFQKTFITKRQETLPDWTERSQFNHFYRLAINTRLSSTEEGKTISLGNQIRVHKV</sequence>
<dbReference type="EMBL" id="CAACVJ010000129">
    <property type="protein sequence ID" value="VEP13723.1"/>
    <property type="molecule type" value="Genomic_DNA"/>
</dbReference>
<keyword evidence="3" id="KW-1185">Reference proteome</keyword>
<dbReference type="GO" id="GO:0030151">
    <property type="term" value="F:molybdenum ion binding"/>
    <property type="evidence" value="ECO:0007669"/>
    <property type="project" value="InterPro"/>
</dbReference>
<dbReference type="PROSITE" id="PS51340">
    <property type="entry name" value="MOSC"/>
    <property type="match status" value="1"/>
</dbReference>
<evidence type="ECO:0000259" key="1">
    <source>
        <dbReference type="PROSITE" id="PS51340"/>
    </source>
</evidence>
<dbReference type="OrthoDB" id="581532at2"/>
<dbReference type="InterPro" id="IPR005303">
    <property type="entry name" value="MOCOS_middle"/>
</dbReference>
<accession>A0A563VQL9</accession>
<name>A0A563VQL9_9CYAN</name>
<feature type="domain" description="MOSC" evidence="1">
    <location>
        <begin position="92"/>
        <end position="263"/>
    </location>
</feature>
<dbReference type="InterPro" id="IPR005302">
    <property type="entry name" value="MoCF_Sase_C"/>
</dbReference>
<organism evidence="2 3">
    <name type="scientific">Hyella patelloides LEGE 07179</name>
    <dbReference type="NCBI Taxonomy" id="945734"/>
    <lineage>
        <taxon>Bacteria</taxon>
        <taxon>Bacillati</taxon>
        <taxon>Cyanobacteriota</taxon>
        <taxon>Cyanophyceae</taxon>
        <taxon>Pleurocapsales</taxon>
        <taxon>Hyellaceae</taxon>
        <taxon>Hyella</taxon>
    </lineage>
</organism>
<evidence type="ECO:0000313" key="2">
    <source>
        <dbReference type="EMBL" id="VEP13723.1"/>
    </source>
</evidence>
<dbReference type="InterPro" id="IPR011037">
    <property type="entry name" value="Pyrv_Knase-like_insert_dom_sf"/>
</dbReference>
<dbReference type="Pfam" id="PF03473">
    <property type="entry name" value="MOSC"/>
    <property type="match status" value="1"/>
</dbReference>
<dbReference type="GO" id="GO:0030170">
    <property type="term" value="F:pyridoxal phosphate binding"/>
    <property type="evidence" value="ECO:0007669"/>
    <property type="project" value="InterPro"/>
</dbReference>
<proteinExistence type="predicted"/>
<dbReference type="Proteomes" id="UP000320055">
    <property type="component" value="Unassembled WGS sequence"/>
</dbReference>
<evidence type="ECO:0000313" key="3">
    <source>
        <dbReference type="Proteomes" id="UP000320055"/>
    </source>
</evidence>
<dbReference type="AlphaFoldDB" id="A0A563VQL9"/>